<dbReference type="SUPFAM" id="SSF54637">
    <property type="entry name" value="Thioesterase/thiol ester dehydrase-isomerase"/>
    <property type="match status" value="2"/>
</dbReference>
<feature type="domain" description="MaoC-like" evidence="1">
    <location>
        <begin position="162"/>
        <end position="272"/>
    </location>
</feature>
<dbReference type="Pfam" id="PF22622">
    <property type="entry name" value="MFE-2_hydrat-2_N"/>
    <property type="match status" value="1"/>
</dbReference>
<gene>
    <name evidence="3" type="ORF">UFOPK1572_00652</name>
</gene>
<dbReference type="InterPro" id="IPR054357">
    <property type="entry name" value="MFE-2_N"/>
</dbReference>
<dbReference type="PANTHER" id="PTHR13078:SF56">
    <property type="entry name" value="PEROXISOMAL MULTIFUNCTIONAL ENZYME TYPE 2"/>
    <property type="match status" value="1"/>
</dbReference>
<evidence type="ECO:0000313" key="3">
    <source>
        <dbReference type="EMBL" id="CAB4558437.1"/>
    </source>
</evidence>
<evidence type="ECO:0000259" key="1">
    <source>
        <dbReference type="Pfam" id="PF01575"/>
    </source>
</evidence>
<accession>A0A6J6D3L4</accession>
<reference evidence="3" key="1">
    <citation type="submission" date="2020-05" db="EMBL/GenBank/DDBJ databases">
        <authorList>
            <person name="Chiriac C."/>
            <person name="Salcher M."/>
            <person name="Ghai R."/>
            <person name="Kavagutti S V."/>
        </authorList>
    </citation>
    <scope>NUCLEOTIDE SEQUENCE</scope>
</reference>
<organism evidence="3">
    <name type="scientific">freshwater metagenome</name>
    <dbReference type="NCBI Taxonomy" id="449393"/>
    <lineage>
        <taxon>unclassified sequences</taxon>
        <taxon>metagenomes</taxon>
        <taxon>ecological metagenomes</taxon>
    </lineage>
</organism>
<dbReference type="GO" id="GO:0003857">
    <property type="term" value="F:(3S)-3-hydroxyacyl-CoA dehydrogenase (NAD+) activity"/>
    <property type="evidence" value="ECO:0007669"/>
    <property type="project" value="TreeGrafter"/>
</dbReference>
<dbReference type="GO" id="GO:0006635">
    <property type="term" value="P:fatty acid beta-oxidation"/>
    <property type="evidence" value="ECO:0007669"/>
    <property type="project" value="TreeGrafter"/>
</dbReference>
<dbReference type="AlphaFoldDB" id="A0A6J6D3L4"/>
<evidence type="ECO:0000259" key="2">
    <source>
        <dbReference type="Pfam" id="PF22622"/>
    </source>
</evidence>
<sequence>MALNPEAVGSVGEPYQISWSSKDSLLYAVSLNVGSEQLQYVTENSTGVTQKALPTMPVVLGYGQGGANSNPMRNVGEFNFANLVHASQAITLHQPLPVEGTATIQSKLVAMYDKVKAAVIVTEAEATDAAGKPLYSTRSSVFIREAGGFGGERGPSGAVNEPPAKAPDHEVTFQTTPDQALLYRLNGDRNPLHSDPNHPAVAAGIFPKPILHGLCTYGFTGRGLLNALCDGDADRFKHIEGRFASPVFPGDALTVKIWNSGAGEALFETYVGDRKVIDQGLVRFS</sequence>
<dbReference type="Gene3D" id="3.10.129.10">
    <property type="entry name" value="Hotdog Thioesterase"/>
    <property type="match status" value="1"/>
</dbReference>
<proteinExistence type="predicted"/>
<dbReference type="GO" id="GO:0004300">
    <property type="term" value="F:enoyl-CoA hydratase activity"/>
    <property type="evidence" value="ECO:0007669"/>
    <property type="project" value="TreeGrafter"/>
</dbReference>
<dbReference type="CDD" id="cd03448">
    <property type="entry name" value="HDE_HSD"/>
    <property type="match status" value="1"/>
</dbReference>
<dbReference type="PANTHER" id="PTHR13078">
    <property type="entry name" value="PEROXISOMAL MULTIFUNCTIONAL ENZYME TYPE 2-RELATED"/>
    <property type="match status" value="1"/>
</dbReference>
<dbReference type="InterPro" id="IPR029069">
    <property type="entry name" value="HotDog_dom_sf"/>
</dbReference>
<protein>
    <submittedName>
        <fullName evidence="3">Unannotated protein</fullName>
    </submittedName>
</protein>
<dbReference type="GO" id="GO:0044594">
    <property type="term" value="F:17-beta-hydroxysteroid dehydrogenase (NAD+) activity"/>
    <property type="evidence" value="ECO:0007669"/>
    <property type="project" value="TreeGrafter"/>
</dbReference>
<name>A0A6J6D3L4_9ZZZZ</name>
<feature type="domain" description="Peroxisomal multifunctional enzyme type 2-like N-terminal" evidence="2">
    <location>
        <begin position="19"/>
        <end position="144"/>
    </location>
</feature>
<dbReference type="Pfam" id="PF01575">
    <property type="entry name" value="MaoC_dehydratas"/>
    <property type="match status" value="1"/>
</dbReference>
<dbReference type="InterPro" id="IPR002539">
    <property type="entry name" value="MaoC-like_dom"/>
</dbReference>
<dbReference type="EMBL" id="CAEZTC010000064">
    <property type="protein sequence ID" value="CAB4558437.1"/>
    <property type="molecule type" value="Genomic_DNA"/>
</dbReference>